<feature type="region of interest" description="Disordered" evidence="1">
    <location>
        <begin position="182"/>
        <end position="201"/>
    </location>
</feature>
<keyword evidence="3" id="KW-1185">Reference proteome</keyword>
<dbReference type="Proteomes" id="UP000736335">
    <property type="component" value="Unassembled WGS sequence"/>
</dbReference>
<sequence>METIVTIWDMITKCWSEQRETRWDIRTVVHQLSLSSIQEVAEAQKDVLGAVPESAPERQIAHPHVEPQLGRLGVMGQRSQGPPSDFRELQRVAQNFQPPPSKRNPFQRFRPSELFGRPHQKKLGTPTGIASQANEPGQLPAMIDGAPENLSGLKPSMYNLGYSPSLSVQRFGGSMEISAVLTSSSGIESDGSEPSSDPPPLNLAEINATCKDRVSQDYIDWLDVVCYLEIAFHTQANVSLRRWTMQHAIKNDINCSITCARSAVVSGCYPTRCTWGEAWLGS</sequence>
<feature type="compositionally biased region" description="Low complexity" evidence="1">
    <location>
        <begin position="183"/>
        <end position="195"/>
    </location>
</feature>
<reference evidence="2" key="1">
    <citation type="journal article" date="2020" name="Nat. Commun.">
        <title>Large-scale genome sequencing of mycorrhizal fungi provides insights into the early evolution of symbiotic traits.</title>
        <authorList>
            <person name="Miyauchi S."/>
            <person name="Kiss E."/>
            <person name="Kuo A."/>
            <person name="Drula E."/>
            <person name="Kohler A."/>
            <person name="Sanchez-Garcia M."/>
            <person name="Morin E."/>
            <person name="Andreopoulos B."/>
            <person name="Barry K.W."/>
            <person name="Bonito G."/>
            <person name="Buee M."/>
            <person name="Carver A."/>
            <person name="Chen C."/>
            <person name="Cichocki N."/>
            <person name="Clum A."/>
            <person name="Culley D."/>
            <person name="Crous P.W."/>
            <person name="Fauchery L."/>
            <person name="Girlanda M."/>
            <person name="Hayes R.D."/>
            <person name="Keri Z."/>
            <person name="LaButti K."/>
            <person name="Lipzen A."/>
            <person name="Lombard V."/>
            <person name="Magnuson J."/>
            <person name="Maillard F."/>
            <person name="Murat C."/>
            <person name="Nolan M."/>
            <person name="Ohm R.A."/>
            <person name="Pangilinan J."/>
            <person name="Pereira M.F."/>
            <person name="Perotto S."/>
            <person name="Peter M."/>
            <person name="Pfister S."/>
            <person name="Riley R."/>
            <person name="Sitrit Y."/>
            <person name="Stielow J.B."/>
            <person name="Szollosi G."/>
            <person name="Zifcakova L."/>
            <person name="Stursova M."/>
            <person name="Spatafora J.W."/>
            <person name="Tedersoo L."/>
            <person name="Vaario L.M."/>
            <person name="Yamada A."/>
            <person name="Yan M."/>
            <person name="Wang P."/>
            <person name="Xu J."/>
            <person name="Bruns T."/>
            <person name="Baldrian P."/>
            <person name="Vilgalys R."/>
            <person name="Dunand C."/>
            <person name="Henrissat B."/>
            <person name="Grigoriev I.V."/>
            <person name="Hibbett D."/>
            <person name="Nagy L.G."/>
            <person name="Martin F.M."/>
        </authorList>
    </citation>
    <scope>NUCLEOTIDE SEQUENCE</scope>
    <source>
        <strain evidence="2">UH-Tt-Lm1</strain>
    </source>
</reference>
<proteinExistence type="predicted"/>
<comment type="caution">
    <text evidence="2">The sequence shown here is derived from an EMBL/GenBank/DDBJ whole genome shotgun (WGS) entry which is preliminary data.</text>
</comment>
<accession>A0A9P6HKV5</accession>
<name>A0A9P6HKV5_9AGAM</name>
<dbReference type="EMBL" id="WIUZ02000003">
    <property type="protein sequence ID" value="KAF9789368.1"/>
    <property type="molecule type" value="Genomic_DNA"/>
</dbReference>
<evidence type="ECO:0000313" key="3">
    <source>
        <dbReference type="Proteomes" id="UP000736335"/>
    </source>
</evidence>
<gene>
    <name evidence="2" type="ORF">BJ322DRAFT_531888</name>
</gene>
<reference evidence="2" key="2">
    <citation type="submission" date="2020-11" db="EMBL/GenBank/DDBJ databases">
        <authorList>
            <consortium name="DOE Joint Genome Institute"/>
            <person name="Kuo A."/>
            <person name="Miyauchi S."/>
            <person name="Kiss E."/>
            <person name="Drula E."/>
            <person name="Kohler A."/>
            <person name="Sanchez-Garcia M."/>
            <person name="Andreopoulos B."/>
            <person name="Barry K.W."/>
            <person name="Bonito G."/>
            <person name="Buee M."/>
            <person name="Carver A."/>
            <person name="Chen C."/>
            <person name="Cichocki N."/>
            <person name="Clum A."/>
            <person name="Culley D."/>
            <person name="Crous P.W."/>
            <person name="Fauchery L."/>
            <person name="Girlanda M."/>
            <person name="Hayes R."/>
            <person name="Keri Z."/>
            <person name="Labutti K."/>
            <person name="Lipzen A."/>
            <person name="Lombard V."/>
            <person name="Magnuson J."/>
            <person name="Maillard F."/>
            <person name="Morin E."/>
            <person name="Murat C."/>
            <person name="Nolan M."/>
            <person name="Ohm R."/>
            <person name="Pangilinan J."/>
            <person name="Pereira M."/>
            <person name="Perotto S."/>
            <person name="Peter M."/>
            <person name="Riley R."/>
            <person name="Sitrit Y."/>
            <person name="Stielow B."/>
            <person name="Szollosi G."/>
            <person name="Zifcakova L."/>
            <person name="Stursova M."/>
            <person name="Spatafora J.W."/>
            <person name="Tedersoo L."/>
            <person name="Vaario L.-M."/>
            <person name="Yamada A."/>
            <person name="Yan M."/>
            <person name="Wang P."/>
            <person name="Xu J."/>
            <person name="Bruns T."/>
            <person name="Baldrian P."/>
            <person name="Vilgalys R."/>
            <person name="Henrissat B."/>
            <person name="Grigoriev I.V."/>
            <person name="Hibbett D."/>
            <person name="Nagy L.G."/>
            <person name="Martin F.M."/>
        </authorList>
    </citation>
    <scope>NUCLEOTIDE SEQUENCE</scope>
    <source>
        <strain evidence="2">UH-Tt-Lm1</strain>
    </source>
</reference>
<protein>
    <submittedName>
        <fullName evidence="2">Uncharacterized protein</fullName>
    </submittedName>
</protein>
<organism evidence="2 3">
    <name type="scientific">Thelephora terrestris</name>
    <dbReference type="NCBI Taxonomy" id="56493"/>
    <lineage>
        <taxon>Eukaryota</taxon>
        <taxon>Fungi</taxon>
        <taxon>Dikarya</taxon>
        <taxon>Basidiomycota</taxon>
        <taxon>Agaricomycotina</taxon>
        <taxon>Agaricomycetes</taxon>
        <taxon>Thelephorales</taxon>
        <taxon>Thelephoraceae</taxon>
        <taxon>Thelephora</taxon>
    </lineage>
</organism>
<evidence type="ECO:0000313" key="2">
    <source>
        <dbReference type="EMBL" id="KAF9789368.1"/>
    </source>
</evidence>
<evidence type="ECO:0000256" key="1">
    <source>
        <dbReference type="SAM" id="MobiDB-lite"/>
    </source>
</evidence>
<dbReference type="AlphaFoldDB" id="A0A9P6HKV5"/>